<dbReference type="Proteomes" id="UP000191418">
    <property type="component" value="Unassembled WGS sequence"/>
</dbReference>
<evidence type="ECO:0008006" key="5">
    <source>
        <dbReference type="Google" id="ProtNLM"/>
    </source>
</evidence>
<gene>
    <name evidence="3" type="ORF">BTE48_07530</name>
</gene>
<dbReference type="PANTHER" id="PTHR38043">
    <property type="entry name" value="PROTEIN HEMX"/>
    <property type="match status" value="1"/>
</dbReference>
<accession>A0A1T4NPC4</accession>
<organism evidence="3 4">
    <name type="scientific">Oceanospirillum multiglobuliferum</name>
    <dbReference type="NCBI Taxonomy" id="64969"/>
    <lineage>
        <taxon>Bacteria</taxon>
        <taxon>Pseudomonadati</taxon>
        <taxon>Pseudomonadota</taxon>
        <taxon>Gammaproteobacteria</taxon>
        <taxon>Oceanospirillales</taxon>
        <taxon>Oceanospirillaceae</taxon>
        <taxon>Oceanospirillum</taxon>
    </lineage>
</organism>
<dbReference type="EMBL" id="MTSM01000007">
    <property type="protein sequence ID" value="OPX55733.1"/>
    <property type="molecule type" value="Genomic_DNA"/>
</dbReference>
<evidence type="ECO:0000313" key="4">
    <source>
        <dbReference type="Proteomes" id="UP000191418"/>
    </source>
</evidence>
<sequence length="435" mass="48214">MSDKQHTPPVSPASHQPEEKPVADHLVSETSASATGDQGSAILISPEKPESTDKPKTETEKPAAEASIAQKQTSIPEPSSQTKTASPRRPTSDNPQKQPLAQLSLVVGIAALGLAGFAGFSLWQQQQNQDQWQSTLTQQQQQIQQLQQQLDQQQQQLKPLAPLVQLPAQTQTLVAEQNKQRQQLVGLAAELNKAQGPKPNDWLQAEAEYLLRLANHRLQLEGDLVGAEKLLASADERLQSADNPALFAVREAIATERLALSSIGAVDKSGLYFALSALENQIERLPLPMSPEESSELNQPSSDTSDSPDTPLWLSVWHELKGLVIIRQREQAISALLPPEQTAYLRHNLRLTLQQTQIALMKEDNRLYQSLLTQAAHWVEAYFDLQQPLTTSTLNELKRLSQLNIQTVRPDISASLQLLREQQKHRFTPVQEPKA</sequence>
<evidence type="ECO:0000313" key="3">
    <source>
        <dbReference type="EMBL" id="OPX55733.1"/>
    </source>
</evidence>
<feature type="coiled-coil region" evidence="1">
    <location>
        <begin position="129"/>
        <end position="156"/>
    </location>
</feature>
<feature type="compositionally biased region" description="Low complexity" evidence="2">
    <location>
        <begin position="300"/>
        <end position="309"/>
    </location>
</feature>
<dbReference type="RefSeq" id="WP_078744808.1">
    <property type="nucleotide sequence ID" value="NZ_FUXG01000006.1"/>
</dbReference>
<feature type="compositionally biased region" description="Basic and acidic residues" evidence="2">
    <location>
        <begin position="16"/>
        <end position="27"/>
    </location>
</feature>
<protein>
    <recommendedName>
        <fullName evidence="5">Heme biosynthesis operon protein HemX</fullName>
    </recommendedName>
</protein>
<feature type="region of interest" description="Disordered" evidence="2">
    <location>
        <begin position="289"/>
        <end position="309"/>
    </location>
</feature>
<dbReference type="InterPro" id="IPR007470">
    <property type="entry name" value="HemX"/>
</dbReference>
<dbReference type="AlphaFoldDB" id="A0A1T4NPC4"/>
<evidence type="ECO:0000256" key="1">
    <source>
        <dbReference type="SAM" id="Coils"/>
    </source>
</evidence>
<comment type="caution">
    <text evidence="3">The sequence shown here is derived from an EMBL/GenBank/DDBJ whole genome shotgun (WGS) entry which is preliminary data.</text>
</comment>
<keyword evidence="1" id="KW-0175">Coiled coil</keyword>
<name>A0A1T4NPC4_9GAMM</name>
<feature type="region of interest" description="Disordered" evidence="2">
    <location>
        <begin position="1"/>
        <end position="97"/>
    </location>
</feature>
<dbReference type="OrthoDB" id="5739852at2"/>
<proteinExistence type="predicted"/>
<keyword evidence="4" id="KW-1185">Reference proteome</keyword>
<dbReference type="PANTHER" id="PTHR38043:SF1">
    <property type="entry name" value="PROTEIN HEMX"/>
    <property type="match status" value="1"/>
</dbReference>
<dbReference type="Pfam" id="PF04375">
    <property type="entry name" value="HemX"/>
    <property type="match status" value="1"/>
</dbReference>
<feature type="compositionally biased region" description="Polar residues" evidence="2">
    <location>
        <begin position="28"/>
        <end position="38"/>
    </location>
</feature>
<feature type="compositionally biased region" description="Polar residues" evidence="2">
    <location>
        <begin position="69"/>
        <end position="85"/>
    </location>
</feature>
<reference evidence="3 4" key="1">
    <citation type="submission" date="2017-01" db="EMBL/GenBank/DDBJ databases">
        <title>Genome Sequencing of a Marine Spirillum, Oceanospirillum multiglobuliferum ATCC 33336, from Japan.</title>
        <authorList>
            <person name="Carney J.G."/>
            <person name="Trachtenberg A.M."/>
            <person name="Rheaume B.A."/>
            <person name="Linnane J.D."/>
            <person name="Pitts N.L."/>
            <person name="Mykles D.L."/>
            <person name="Maclea K.S."/>
        </authorList>
    </citation>
    <scope>NUCLEOTIDE SEQUENCE [LARGE SCALE GENOMIC DNA]</scope>
    <source>
        <strain evidence="3 4">ATCC 33336</strain>
    </source>
</reference>
<dbReference type="STRING" id="64969.SAMN02745127_01187"/>
<feature type="compositionally biased region" description="Basic and acidic residues" evidence="2">
    <location>
        <begin position="47"/>
        <end position="63"/>
    </location>
</feature>
<evidence type="ECO:0000256" key="2">
    <source>
        <dbReference type="SAM" id="MobiDB-lite"/>
    </source>
</evidence>